<evidence type="ECO:0000259" key="9">
    <source>
        <dbReference type="PROSITE" id="PS50157"/>
    </source>
</evidence>
<evidence type="ECO:0000256" key="3">
    <source>
        <dbReference type="ARBA" id="ARBA00022771"/>
    </source>
</evidence>
<evidence type="ECO:0000313" key="10">
    <source>
        <dbReference type="EMBL" id="KAJ6225115.1"/>
    </source>
</evidence>
<feature type="compositionally biased region" description="Polar residues" evidence="8">
    <location>
        <begin position="298"/>
        <end position="321"/>
    </location>
</feature>
<dbReference type="AlphaFoldDB" id="A0A9Q0RSW3"/>
<keyword evidence="1" id="KW-0479">Metal-binding</keyword>
<evidence type="ECO:0000256" key="1">
    <source>
        <dbReference type="ARBA" id="ARBA00022723"/>
    </source>
</evidence>
<proteinExistence type="predicted"/>
<feature type="region of interest" description="Disordered" evidence="8">
    <location>
        <begin position="297"/>
        <end position="321"/>
    </location>
</feature>
<dbReference type="InterPro" id="IPR036236">
    <property type="entry name" value="Znf_C2H2_sf"/>
</dbReference>
<dbReference type="InterPro" id="IPR050826">
    <property type="entry name" value="Krueppel_C2H2_ZnFinger"/>
</dbReference>
<comment type="caution">
    <text evidence="10">The sequence shown here is derived from an EMBL/GenBank/DDBJ whole genome shotgun (WGS) entry which is preliminary data.</text>
</comment>
<feature type="coiled-coil region" evidence="7">
    <location>
        <begin position="251"/>
        <end position="278"/>
    </location>
</feature>
<dbReference type="PROSITE" id="PS50157">
    <property type="entry name" value="ZINC_FINGER_C2H2_2"/>
    <property type="match status" value="3"/>
</dbReference>
<feature type="domain" description="C2H2-type" evidence="9">
    <location>
        <begin position="355"/>
        <end position="384"/>
    </location>
</feature>
<dbReference type="Pfam" id="PF00096">
    <property type="entry name" value="zf-C2H2"/>
    <property type="match status" value="2"/>
</dbReference>
<protein>
    <recommendedName>
        <fullName evidence="9">C2H2-type domain-containing protein</fullName>
    </recommendedName>
</protein>
<name>A0A9Q0RSW3_BLOTA</name>
<evidence type="ECO:0000256" key="5">
    <source>
        <dbReference type="ARBA" id="ARBA00023242"/>
    </source>
</evidence>
<dbReference type="PROSITE" id="PS00028">
    <property type="entry name" value="ZINC_FINGER_C2H2_1"/>
    <property type="match status" value="3"/>
</dbReference>
<feature type="coiled-coil region" evidence="7">
    <location>
        <begin position="489"/>
        <end position="523"/>
    </location>
</feature>
<keyword evidence="4" id="KW-0862">Zinc</keyword>
<feature type="region of interest" description="Disordered" evidence="8">
    <location>
        <begin position="405"/>
        <end position="444"/>
    </location>
</feature>
<evidence type="ECO:0000313" key="11">
    <source>
        <dbReference type="Proteomes" id="UP001142055"/>
    </source>
</evidence>
<reference evidence="10" key="1">
    <citation type="submission" date="2022-12" db="EMBL/GenBank/DDBJ databases">
        <title>Genome assemblies of Blomia tropicalis.</title>
        <authorList>
            <person name="Cui Y."/>
        </authorList>
    </citation>
    <scope>NUCLEOTIDE SEQUENCE</scope>
    <source>
        <tissue evidence="10">Adult mites</tissue>
    </source>
</reference>
<organism evidence="10 11">
    <name type="scientific">Blomia tropicalis</name>
    <name type="common">Mite</name>
    <dbReference type="NCBI Taxonomy" id="40697"/>
    <lineage>
        <taxon>Eukaryota</taxon>
        <taxon>Metazoa</taxon>
        <taxon>Ecdysozoa</taxon>
        <taxon>Arthropoda</taxon>
        <taxon>Chelicerata</taxon>
        <taxon>Arachnida</taxon>
        <taxon>Acari</taxon>
        <taxon>Acariformes</taxon>
        <taxon>Sarcoptiformes</taxon>
        <taxon>Astigmata</taxon>
        <taxon>Glycyphagoidea</taxon>
        <taxon>Echimyopodidae</taxon>
        <taxon>Blomia</taxon>
    </lineage>
</organism>
<sequence length="572" mass="65018">MIELIHKQAILKLINCFINTPTSIVGGDEYVTRNTSNSTDDEDDYEPLCKFKEPIVTIDLPVLSRLGWIIAKFEKIFKPSKIMSPSFFPDQKHPFGQDSLQFPKQIKTIVNYIVVNEILHVNQDYTHGFLNQLQGNTHLQALILLIREWLCQFYQTKEFIVGLFPLAEGGTFSLVDLKENNLCVLSLLLFNVFYTLRESFPEYKLLLDFSWILFGALDFSQIQLNKDYIYSLLQNSLLCVRVDDEKEKQINSELYKQIETLRNKIVDTKKRIQTLTMSKSNPTKSTNNTDQLMRITTAPRSTATSSNSTSVKGATKSGLNSQTEKPFKCHLCMKTFPTSYKLNRHCYSHSGERPYMCTWPSCLKRFNDNYHLRRHMNTHTGEKPFPCKYHGCSKRYSRSEDLRNHQKTHYPNSGENVPNSNGRNTSNNTNNNNSNNNNHDGVTLHHDSPLQLLVQSTSNSLASPVTFSLSTAITPITVSKAAVRLATATASDTNQNDSLQSQLNQLQQQLQLQSQQQQQQQLATFTSTLSPGQVIGDDSTLQPAIIQLQDVGNANSSQNHVVTTLHINENYF</sequence>
<dbReference type="EMBL" id="JAPWDV010000001">
    <property type="protein sequence ID" value="KAJ6225115.1"/>
    <property type="molecule type" value="Genomic_DNA"/>
</dbReference>
<dbReference type="GO" id="GO:0005634">
    <property type="term" value="C:nucleus"/>
    <property type="evidence" value="ECO:0007669"/>
    <property type="project" value="UniProtKB-ARBA"/>
</dbReference>
<keyword evidence="5" id="KW-0539">Nucleus</keyword>
<dbReference type="Gene3D" id="3.30.160.60">
    <property type="entry name" value="Classic Zinc Finger"/>
    <property type="match status" value="3"/>
</dbReference>
<keyword evidence="11" id="KW-1185">Reference proteome</keyword>
<evidence type="ECO:0000256" key="4">
    <source>
        <dbReference type="ARBA" id="ARBA00022833"/>
    </source>
</evidence>
<dbReference type="OMA" id="ILLIREW"/>
<dbReference type="SMART" id="SM00355">
    <property type="entry name" value="ZnF_C2H2"/>
    <property type="match status" value="3"/>
</dbReference>
<keyword evidence="3 6" id="KW-0863">Zinc-finger</keyword>
<dbReference type="InterPro" id="IPR013087">
    <property type="entry name" value="Znf_C2H2_type"/>
</dbReference>
<evidence type="ECO:0000256" key="7">
    <source>
        <dbReference type="SAM" id="Coils"/>
    </source>
</evidence>
<evidence type="ECO:0000256" key="6">
    <source>
        <dbReference type="PROSITE-ProRule" id="PRU00042"/>
    </source>
</evidence>
<feature type="compositionally biased region" description="Low complexity" evidence="8">
    <location>
        <begin position="419"/>
        <end position="438"/>
    </location>
</feature>
<keyword evidence="2" id="KW-0677">Repeat</keyword>
<feature type="domain" description="C2H2-type" evidence="9">
    <location>
        <begin position="385"/>
        <end position="409"/>
    </location>
</feature>
<dbReference type="GO" id="GO:0008270">
    <property type="term" value="F:zinc ion binding"/>
    <property type="evidence" value="ECO:0007669"/>
    <property type="project" value="UniProtKB-KW"/>
</dbReference>
<dbReference type="PANTHER" id="PTHR24377">
    <property type="entry name" value="IP01015P-RELATED"/>
    <property type="match status" value="1"/>
</dbReference>
<dbReference type="FunFam" id="3.30.160.60:FF:000125">
    <property type="entry name" value="Putative zinc finger protein 143"/>
    <property type="match status" value="1"/>
</dbReference>
<feature type="domain" description="C2H2-type" evidence="9">
    <location>
        <begin position="327"/>
        <end position="354"/>
    </location>
</feature>
<dbReference type="Proteomes" id="UP001142055">
    <property type="component" value="Chromosome 1"/>
</dbReference>
<keyword evidence="7" id="KW-0175">Coiled coil</keyword>
<accession>A0A9Q0RSW3</accession>
<feature type="compositionally biased region" description="Polar residues" evidence="8">
    <location>
        <begin position="409"/>
        <end position="418"/>
    </location>
</feature>
<evidence type="ECO:0000256" key="8">
    <source>
        <dbReference type="SAM" id="MobiDB-lite"/>
    </source>
</evidence>
<evidence type="ECO:0000256" key="2">
    <source>
        <dbReference type="ARBA" id="ARBA00022737"/>
    </source>
</evidence>
<dbReference type="SUPFAM" id="SSF57667">
    <property type="entry name" value="beta-beta-alpha zinc fingers"/>
    <property type="match status" value="2"/>
</dbReference>
<dbReference type="FunFam" id="3.30.160.60:FF:000446">
    <property type="entry name" value="Zinc finger protein"/>
    <property type="match status" value="1"/>
</dbReference>
<gene>
    <name evidence="10" type="ORF">RDWZM_003660</name>
</gene>